<name>A0ABV9DFF3_9BACI</name>
<dbReference type="EC" id="3.5.99.6" evidence="3"/>
<dbReference type="Proteomes" id="UP001595989">
    <property type="component" value="Unassembled WGS sequence"/>
</dbReference>
<evidence type="ECO:0000256" key="1">
    <source>
        <dbReference type="ARBA" id="ARBA00022801"/>
    </source>
</evidence>
<feature type="active site" description="Proton acceptor; for enolization step" evidence="3">
    <location>
        <position position="67"/>
    </location>
</feature>
<dbReference type="Pfam" id="PF01182">
    <property type="entry name" value="Glucosamine_iso"/>
    <property type="match status" value="1"/>
</dbReference>
<evidence type="ECO:0000259" key="4">
    <source>
        <dbReference type="Pfam" id="PF01182"/>
    </source>
</evidence>
<feature type="active site" description="Proton acceptor; for ring-opening step" evidence="3">
    <location>
        <position position="138"/>
    </location>
</feature>
<dbReference type="InterPro" id="IPR004547">
    <property type="entry name" value="Glucosamine6P_isomerase"/>
</dbReference>
<dbReference type="PANTHER" id="PTHR11280:SF5">
    <property type="entry name" value="GLUCOSAMINE-6-PHOSPHATE ISOMERASE"/>
    <property type="match status" value="1"/>
</dbReference>
<dbReference type="NCBIfam" id="TIGR00502">
    <property type="entry name" value="nagB"/>
    <property type="match status" value="1"/>
</dbReference>
<feature type="domain" description="Glucosamine/galactosamine-6-phosphate isomerase" evidence="4">
    <location>
        <begin position="12"/>
        <end position="229"/>
    </location>
</feature>
<feature type="active site" description="For ring-opening step" evidence="3">
    <location>
        <position position="136"/>
    </location>
</feature>
<dbReference type="PROSITE" id="PS01161">
    <property type="entry name" value="GLC_GALNAC_ISOMERASE"/>
    <property type="match status" value="1"/>
</dbReference>
<dbReference type="InterPro" id="IPR018321">
    <property type="entry name" value="Glucosamine6P_isomerase_CS"/>
</dbReference>
<feature type="active site" description="For ring-opening step" evidence="3">
    <location>
        <position position="143"/>
    </location>
</feature>
<reference evidence="6" key="1">
    <citation type="journal article" date="2019" name="Int. J. Syst. Evol. Microbiol.">
        <title>The Global Catalogue of Microorganisms (GCM) 10K type strain sequencing project: providing services to taxonomists for standard genome sequencing and annotation.</title>
        <authorList>
            <consortium name="The Broad Institute Genomics Platform"/>
            <consortium name="The Broad Institute Genome Sequencing Center for Infectious Disease"/>
            <person name="Wu L."/>
            <person name="Ma J."/>
        </authorList>
    </citation>
    <scope>NUCLEOTIDE SEQUENCE [LARGE SCALE GENOMIC DNA]</scope>
    <source>
        <strain evidence="6">CGMCC 4.7426</strain>
    </source>
</reference>
<protein>
    <recommendedName>
        <fullName evidence="3">Glucosamine-6-phosphate deaminase</fullName>
        <ecNumber evidence="3">3.5.99.6</ecNumber>
    </recommendedName>
    <alternativeName>
        <fullName evidence="3">GlcN6P deaminase</fullName>
        <shortName evidence="3">GNPDA</shortName>
    </alternativeName>
    <alternativeName>
        <fullName evidence="3">Glucosamine-6-phosphate isomerase</fullName>
    </alternativeName>
</protein>
<dbReference type="EMBL" id="JBHSFU010000004">
    <property type="protein sequence ID" value="MFC4557537.1"/>
    <property type="molecule type" value="Genomic_DNA"/>
</dbReference>
<dbReference type="HAMAP" id="MF_01241">
    <property type="entry name" value="GlcN6P_deamin"/>
    <property type="match status" value="1"/>
</dbReference>
<evidence type="ECO:0000256" key="3">
    <source>
        <dbReference type="HAMAP-Rule" id="MF_01241"/>
    </source>
</evidence>
<sequence length="241" mass="26700">MEIIKVKDYQGLSEKACQIIIDQIKGQKNPVLGLATGSTPEGLYQQLINAFRRGEVSFQQAKTFNLDEYVGLPGSHSNSYRFYMQEKLFNHIDVPGNQTYLPHGNATDLEKECHQYEQLIRDAGNIDLQVLGLGLNGHIGFNEPGTAFDSKTHIVDLDMTTRKANARFFSSLDEVPEKAITMGIGTIMECKKIMLLVSGEKKAEAVNRLINGTVTEEFPGSILQKHENVVLIADEGALSTL</sequence>
<comment type="pathway">
    <text evidence="3">Amino-sugar metabolism; N-acetylneuraminate degradation; D-fructose 6-phosphate from N-acetylneuraminate: step 5/5.</text>
</comment>
<keyword evidence="6" id="KW-1185">Reference proteome</keyword>
<evidence type="ECO:0000256" key="2">
    <source>
        <dbReference type="ARBA" id="ARBA00023277"/>
    </source>
</evidence>
<dbReference type="RefSeq" id="WP_390293511.1">
    <property type="nucleotide sequence ID" value="NZ_JBHSFU010000004.1"/>
</dbReference>
<comment type="caution">
    <text evidence="5">The sequence shown here is derived from an EMBL/GenBank/DDBJ whole genome shotgun (WGS) entry which is preliminary data.</text>
</comment>
<dbReference type="InterPro" id="IPR006148">
    <property type="entry name" value="Glc/Gal-6P_isomerase"/>
</dbReference>
<evidence type="ECO:0000313" key="5">
    <source>
        <dbReference type="EMBL" id="MFC4557537.1"/>
    </source>
</evidence>
<comment type="function">
    <text evidence="3">Catalyzes the reversible isomerization-deamination of glucosamine 6-phosphate (GlcN6P) to form fructose 6-phosphate (Fru6P) and ammonium ion.</text>
</comment>
<dbReference type="InterPro" id="IPR037171">
    <property type="entry name" value="NagB/RpiA_transferase-like"/>
</dbReference>
<accession>A0ABV9DFF3</accession>
<proteinExistence type="inferred from homology"/>
<keyword evidence="2 3" id="KW-0119">Carbohydrate metabolism</keyword>
<dbReference type="PANTHER" id="PTHR11280">
    <property type="entry name" value="GLUCOSAMINE-6-PHOSPHATE ISOMERASE"/>
    <property type="match status" value="1"/>
</dbReference>
<keyword evidence="1 3" id="KW-0378">Hydrolase</keyword>
<dbReference type="GO" id="GO:0004342">
    <property type="term" value="F:glucosamine-6-phosphate deaminase activity"/>
    <property type="evidence" value="ECO:0007669"/>
    <property type="project" value="UniProtKB-EC"/>
</dbReference>
<organism evidence="5 6">
    <name type="scientific">Virgibacillus kekensis</name>
    <dbReference type="NCBI Taxonomy" id="202261"/>
    <lineage>
        <taxon>Bacteria</taxon>
        <taxon>Bacillati</taxon>
        <taxon>Bacillota</taxon>
        <taxon>Bacilli</taxon>
        <taxon>Bacillales</taxon>
        <taxon>Bacillaceae</taxon>
        <taxon>Virgibacillus</taxon>
    </lineage>
</organism>
<dbReference type="Gene3D" id="3.40.50.1360">
    <property type="match status" value="1"/>
</dbReference>
<comment type="similarity">
    <text evidence="3">Belongs to the glucosamine/galactosamine-6-phosphate isomerase family. NagB subfamily.</text>
</comment>
<dbReference type="SUPFAM" id="SSF100950">
    <property type="entry name" value="NagB/RpiA/CoA transferase-like"/>
    <property type="match status" value="1"/>
</dbReference>
<gene>
    <name evidence="3 5" type="primary">nagB</name>
    <name evidence="5" type="ORF">ACFO3D_04865</name>
</gene>
<dbReference type="CDD" id="cd01399">
    <property type="entry name" value="GlcN6P_deaminase"/>
    <property type="match status" value="1"/>
</dbReference>
<comment type="caution">
    <text evidence="3">Lacks conserved residue(s) required for the propagation of feature annotation.</text>
</comment>
<evidence type="ECO:0000313" key="6">
    <source>
        <dbReference type="Proteomes" id="UP001595989"/>
    </source>
</evidence>
<comment type="catalytic activity">
    <reaction evidence="3">
        <text>alpha-D-glucosamine 6-phosphate + H2O = beta-D-fructose 6-phosphate + NH4(+)</text>
        <dbReference type="Rhea" id="RHEA:12172"/>
        <dbReference type="ChEBI" id="CHEBI:15377"/>
        <dbReference type="ChEBI" id="CHEBI:28938"/>
        <dbReference type="ChEBI" id="CHEBI:57634"/>
        <dbReference type="ChEBI" id="CHEBI:75989"/>
        <dbReference type="EC" id="3.5.99.6"/>
    </reaction>
</comment>